<feature type="non-terminal residue" evidence="6">
    <location>
        <position position="1"/>
    </location>
</feature>
<evidence type="ECO:0000259" key="5">
    <source>
        <dbReference type="Pfam" id="PF22672"/>
    </source>
</evidence>
<evidence type="ECO:0008006" key="8">
    <source>
        <dbReference type="Google" id="ProtNLM"/>
    </source>
</evidence>
<dbReference type="Pfam" id="PF22672">
    <property type="entry name" value="DBL_C"/>
    <property type="match status" value="1"/>
</dbReference>
<evidence type="ECO:0000313" key="6">
    <source>
        <dbReference type="EMBL" id="ETW32948.1"/>
    </source>
</evidence>
<evidence type="ECO:0000313" key="7">
    <source>
        <dbReference type="Proteomes" id="UP000030708"/>
    </source>
</evidence>
<keyword evidence="2" id="KW-0812">Transmembrane</keyword>
<evidence type="ECO:0000259" key="4">
    <source>
        <dbReference type="Pfam" id="PF18562"/>
    </source>
</evidence>
<dbReference type="Pfam" id="PF18562">
    <property type="entry name" value="CIDR1_gamma"/>
    <property type="match status" value="1"/>
</dbReference>
<dbReference type="Pfam" id="PF03011">
    <property type="entry name" value="PFEMP"/>
    <property type="match status" value="1"/>
</dbReference>
<dbReference type="InterPro" id="IPR054595">
    <property type="entry name" value="DBL_C"/>
</dbReference>
<feature type="domain" description="Duffy-binding-like" evidence="5">
    <location>
        <begin position="50"/>
        <end position="206"/>
    </location>
</feature>
<evidence type="ECO:0000256" key="1">
    <source>
        <dbReference type="SAM" id="MobiDB-lite"/>
    </source>
</evidence>
<evidence type="ECO:0000256" key="2">
    <source>
        <dbReference type="SAM" id="Phobius"/>
    </source>
</evidence>
<feature type="non-terminal residue" evidence="6">
    <location>
        <position position="598"/>
    </location>
</feature>
<dbReference type="Proteomes" id="UP000030708">
    <property type="component" value="Unassembled WGS sequence"/>
</dbReference>
<proteinExistence type="predicted"/>
<dbReference type="AlphaFoldDB" id="A0A024VXC0"/>
<reference evidence="6 7" key="2">
    <citation type="submission" date="2013-02" db="EMBL/GenBank/DDBJ databases">
        <title>The Genome Sequence of Plasmodium falciparum Tanzania (2000708).</title>
        <authorList>
            <consortium name="The Broad Institute Genome Sequencing Platform"/>
            <consortium name="The Broad Institute Genome Sequencing Center for Infectious Disease"/>
            <person name="Neafsey D."/>
            <person name="Cheeseman I."/>
            <person name="Volkman S."/>
            <person name="Adams J."/>
            <person name="Walker B."/>
            <person name="Young S.K."/>
            <person name="Zeng Q."/>
            <person name="Gargeya S."/>
            <person name="Fitzgerald M."/>
            <person name="Haas B."/>
            <person name="Abouelleil A."/>
            <person name="Alvarado L."/>
            <person name="Arachchi H.M."/>
            <person name="Berlin A.M."/>
            <person name="Chapman S.B."/>
            <person name="Dewar J."/>
            <person name="Goldberg J."/>
            <person name="Griggs A."/>
            <person name="Gujja S."/>
            <person name="Hansen M."/>
            <person name="Howarth C."/>
            <person name="Imamovic A."/>
            <person name="Larimer J."/>
            <person name="McCowan C."/>
            <person name="Murphy C."/>
            <person name="Neiman D."/>
            <person name="Pearson M."/>
            <person name="Priest M."/>
            <person name="Roberts A."/>
            <person name="Saif S."/>
            <person name="Shea T."/>
            <person name="Sisk P."/>
            <person name="Sykes S."/>
            <person name="Wortman J."/>
            <person name="Nusbaum C."/>
            <person name="Birren B."/>
        </authorList>
    </citation>
    <scope>NUCLEOTIDE SEQUENCE [LARGE SCALE GENOMIC DNA]</scope>
    <source>
        <strain evidence="7">Tanzania (2000708)</strain>
    </source>
</reference>
<organism evidence="6 7">
    <name type="scientific">Plasmodium falciparum Tanzania</name>
    <name type="common">2000708</name>
    <dbReference type="NCBI Taxonomy" id="1036725"/>
    <lineage>
        <taxon>Eukaryota</taxon>
        <taxon>Sar</taxon>
        <taxon>Alveolata</taxon>
        <taxon>Apicomplexa</taxon>
        <taxon>Aconoidasida</taxon>
        <taxon>Haemosporida</taxon>
        <taxon>Plasmodiidae</taxon>
        <taxon>Plasmodium</taxon>
        <taxon>Plasmodium (Laverania)</taxon>
    </lineage>
</organism>
<dbReference type="Gene3D" id="1.20.58.830">
    <property type="match status" value="1"/>
</dbReference>
<dbReference type="InterPro" id="IPR004258">
    <property type="entry name" value="DBL"/>
</dbReference>
<feature type="compositionally biased region" description="Polar residues" evidence="1">
    <location>
        <begin position="467"/>
        <end position="482"/>
    </location>
</feature>
<dbReference type="EMBL" id="KI926970">
    <property type="protein sequence ID" value="ETW32948.1"/>
    <property type="molecule type" value="Genomic_DNA"/>
</dbReference>
<name>A0A024VXC0_PLAFA</name>
<dbReference type="SUPFAM" id="SSF140924">
    <property type="entry name" value="Duffy binding domain-like"/>
    <property type="match status" value="2"/>
</dbReference>
<feature type="domain" description="Cysteine-rich interdomain region 1 gamma" evidence="4">
    <location>
        <begin position="250"/>
        <end position="313"/>
    </location>
</feature>
<reference evidence="6 7" key="1">
    <citation type="submission" date="2013-02" db="EMBL/GenBank/DDBJ databases">
        <title>The Genome Annotation of Plasmodium falciparum Tanzania (2000708).</title>
        <authorList>
            <consortium name="The Broad Institute Genome Sequencing Platform"/>
            <consortium name="The Broad Institute Genome Sequencing Center for Infectious Disease"/>
            <person name="Neafsey D."/>
            <person name="Hoffman S."/>
            <person name="Volkman S."/>
            <person name="Rosenthal P."/>
            <person name="Walker B."/>
            <person name="Young S.K."/>
            <person name="Zeng Q."/>
            <person name="Gargeya S."/>
            <person name="Fitzgerald M."/>
            <person name="Haas B."/>
            <person name="Abouelleil A."/>
            <person name="Allen A.W."/>
            <person name="Alvarado L."/>
            <person name="Arachchi H.M."/>
            <person name="Berlin A.M."/>
            <person name="Chapman S.B."/>
            <person name="Gainer-Dewar J."/>
            <person name="Goldberg J."/>
            <person name="Griggs A."/>
            <person name="Gujja S."/>
            <person name="Hansen M."/>
            <person name="Howarth C."/>
            <person name="Imamovic A."/>
            <person name="Ireland A."/>
            <person name="Larimer J."/>
            <person name="McCowan C."/>
            <person name="Murphy C."/>
            <person name="Pearson M."/>
            <person name="Poon T.W."/>
            <person name="Priest M."/>
            <person name="Roberts A."/>
            <person name="Saif S."/>
            <person name="Shea T."/>
            <person name="Sisk P."/>
            <person name="Sykes S."/>
            <person name="Wortman J."/>
            <person name="Nusbaum C."/>
            <person name="Birren B."/>
        </authorList>
    </citation>
    <scope>NUCLEOTIDE SEQUENCE [LARGE SCALE GENOMIC DNA]</scope>
    <source>
        <strain evidence="7">Tanzania (2000708)</strain>
    </source>
</reference>
<feature type="compositionally biased region" description="Pro residues" evidence="1">
    <location>
        <begin position="497"/>
        <end position="510"/>
    </location>
</feature>
<sequence>DKDYHYDTVTLKEEDSGTGGTKGQPPPASSDTPTLDSFIKRPPYFRYLEEWGQNFCKERKKRLEEVKKGCRKNSSGNDTFCSGDGHDCTENGNLRHHKMLEDPDCRDCHKECRKYRKWIDLKFEEFQKQKDKYQGEFQKLNGNSNNADRNETFYKQIQEHTTVDKFLKELKHCKDGQNNSEEKVTEEDKKNNKIDFDKPKKTFSRSTYCETCPPNKVNCNGRRGQDPCTPDNGNKWEKVFGTISENGEKTTINVEMIDRRGPYIEEYMQEDSKNSKNSKNSFKTSRLFKGLRVQNWKCKFNNDQKMDVCHLINFNKDIDLNKYTTFKVLLIYWLEDFLYSYYILKKKIELCTQNKKQTCSEQSKNYCACVKEWFQQKTTEWDQIKKYYDDNFKTDGEHIYSRINSFFEQQLFDSGIKKDKQKVTNLSDLEKSVGCNCPGTSKKGEDADKKDIVECIHENLEKKIEECTSQSSGSDCTTSPTSLEEDDDYIPLEENPVDPPKICPQLPKPQPEAEDEDACKPAAEEPATAESGEQTPKEVPQEPESPKKEVTKKEKTKPKRSLHPTDDPWEPLKNAMLSSTIMWSVGIGFAAFTYFYLK</sequence>
<feature type="compositionally biased region" description="Basic and acidic residues" evidence="1">
    <location>
        <begin position="535"/>
        <end position="553"/>
    </location>
</feature>
<feature type="region of interest" description="Disordered" evidence="1">
    <location>
        <begin position="177"/>
        <end position="197"/>
    </location>
</feature>
<gene>
    <name evidence="6" type="ORF">PFTANZ_06333</name>
</gene>
<feature type="region of interest" description="Disordered" evidence="1">
    <location>
        <begin position="466"/>
        <end position="572"/>
    </location>
</feature>
<dbReference type="InterPro" id="IPR041480">
    <property type="entry name" value="CIDR1_gamma"/>
</dbReference>
<dbReference type="Gene3D" id="1.20.58.1930">
    <property type="match status" value="1"/>
</dbReference>
<feature type="region of interest" description="Disordered" evidence="1">
    <location>
        <begin position="1"/>
        <end position="36"/>
    </location>
</feature>
<feature type="transmembrane region" description="Helical" evidence="2">
    <location>
        <begin position="575"/>
        <end position="597"/>
    </location>
</feature>
<accession>A0A024VXC0</accession>
<protein>
    <recommendedName>
        <fullName evidence="8">Duffy-binding-like domain-containing protein</fullName>
    </recommendedName>
</protein>
<evidence type="ECO:0000259" key="3">
    <source>
        <dbReference type="Pfam" id="PF03011"/>
    </source>
</evidence>
<feature type="domain" description="Duffy-binding-like" evidence="3">
    <location>
        <begin position="329"/>
        <end position="473"/>
    </location>
</feature>
<keyword evidence="2" id="KW-1133">Transmembrane helix</keyword>
<dbReference type="FunFam" id="1.20.58.830:FF:000002">
    <property type="entry name" value="Erythrocyte membrane protein 1, PfEMP1"/>
    <property type="match status" value="1"/>
</dbReference>
<keyword evidence="2" id="KW-0472">Membrane</keyword>
<feature type="compositionally biased region" description="Basic and acidic residues" evidence="1">
    <location>
        <begin position="1"/>
        <end position="15"/>
    </location>
</feature>
<dbReference type="FunFam" id="1.20.58.1930:FF:000001">
    <property type="entry name" value="Erythrocyte membrane protein 1, PfEMP1"/>
    <property type="match status" value="1"/>
</dbReference>